<evidence type="ECO:0000313" key="2">
    <source>
        <dbReference type="EMBL" id="KKL91499.1"/>
    </source>
</evidence>
<dbReference type="EMBL" id="LAZR01019713">
    <property type="protein sequence ID" value="KKL91499.1"/>
    <property type="molecule type" value="Genomic_DNA"/>
</dbReference>
<accession>A0A0F9FYK4</accession>
<organism evidence="2">
    <name type="scientific">marine sediment metagenome</name>
    <dbReference type="NCBI Taxonomy" id="412755"/>
    <lineage>
        <taxon>unclassified sequences</taxon>
        <taxon>metagenomes</taxon>
        <taxon>ecological metagenomes</taxon>
    </lineage>
</organism>
<comment type="caution">
    <text evidence="2">The sequence shown here is derived from an EMBL/GenBank/DDBJ whole genome shotgun (WGS) entry which is preliminary data.</text>
</comment>
<sequence>AAAAAKARADALRQERESIELLRREQEAARQATLERQRQEAESKRVANEKAELERLYEEATQLAQKQVNDINLGGWIVVEAQTQEVEASRLKLAVRTNASRKLIFVDRLGLNRREFQEHELVLGIVEKRVRVLGGAAEFDETLSRVVGRIRVGRNS</sequence>
<dbReference type="AlphaFoldDB" id="A0A0F9FYK4"/>
<feature type="non-terminal residue" evidence="2">
    <location>
        <position position="1"/>
    </location>
</feature>
<reference evidence="2" key="1">
    <citation type="journal article" date="2015" name="Nature">
        <title>Complex archaea that bridge the gap between prokaryotes and eukaryotes.</title>
        <authorList>
            <person name="Spang A."/>
            <person name="Saw J.H."/>
            <person name="Jorgensen S.L."/>
            <person name="Zaremba-Niedzwiedzka K."/>
            <person name="Martijn J."/>
            <person name="Lind A.E."/>
            <person name="van Eijk R."/>
            <person name="Schleper C."/>
            <person name="Guy L."/>
            <person name="Ettema T.J."/>
        </authorList>
    </citation>
    <scope>NUCLEOTIDE SEQUENCE</scope>
</reference>
<feature type="coiled-coil region" evidence="1">
    <location>
        <begin position="2"/>
        <end position="70"/>
    </location>
</feature>
<name>A0A0F9FYK4_9ZZZZ</name>
<evidence type="ECO:0000256" key="1">
    <source>
        <dbReference type="SAM" id="Coils"/>
    </source>
</evidence>
<dbReference type="InterPro" id="IPR012434">
    <property type="entry name" value="DUF1631"/>
</dbReference>
<dbReference type="Pfam" id="PF07793">
    <property type="entry name" value="DUF1631"/>
    <property type="match status" value="1"/>
</dbReference>
<gene>
    <name evidence="2" type="ORF">LCGC14_1894050</name>
</gene>
<protein>
    <submittedName>
        <fullName evidence="2">Uncharacterized protein</fullName>
    </submittedName>
</protein>
<keyword evidence="1" id="KW-0175">Coiled coil</keyword>
<proteinExistence type="predicted"/>